<keyword evidence="1" id="KW-0812">Transmembrane</keyword>
<evidence type="ECO:0000259" key="2">
    <source>
        <dbReference type="Pfam" id="PF00892"/>
    </source>
</evidence>
<dbReference type="SUPFAM" id="SSF103481">
    <property type="entry name" value="Multidrug resistance efflux transporter EmrE"/>
    <property type="match status" value="2"/>
</dbReference>
<dbReference type="Pfam" id="PF00892">
    <property type="entry name" value="EamA"/>
    <property type="match status" value="2"/>
</dbReference>
<dbReference type="InterPro" id="IPR037185">
    <property type="entry name" value="EmrE-like"/>
</dbReference>
<feature type="transmembrane region" description="Helical" evidence="1">
    <location>
        <begin position="187"/>
        <end position="208"/>
    </location>
</feature>
<keyword evidence="1" id="KW-0472">Membrane</keyword>
<name>A0A1I7N2T8_9BACT</name>
<evidence type="ECO:0000313" key="4">
    <source>
        <dbReference type="Proteomes" id="UP000199537"/>
    </source>
</evidence>
<feature type="transmembrane region" description="Helical" evidence="1">
    <location>
        <begin position="156"/>
        <end position="175"/>
    </location>
</feature>
<feature type="transmembrane region" description="Helical" evidence="1">
    <location>
        <begin position="254"/>
        <end position="271"/>
    </location>
</feature>
<dbReference type="RefSeq" id="WP_092457130.1">
    <property type="nucleotide sequence ID" value="NZ_FPCJ01000001.1"/>
</dbReference>
<dbReference type="OrthoDB" id="9150437at2"/>
<sequence>MKAPQSGLSKALVELHVAILLAGITGPLGRLITLPAEELVWYRLGLSMPLFVVLSLWYQKLAPAADRLVPRFTQRQWIMLATNGALIGFHWICFFSSVKYANVSVALVCFATSSLFTALLDPVVNRNGLRWRQVGLSLLALAGIVVIFQFNTQYRLGIMFGLLAAVLSALFTLLNEKPAQQIPARTLSMYELLFAWLILSLASPWYLRHHSIHWPAPMDWMYLLILSWLCTVFAFTLSLSALKHISPFTINLSYNLEPVYGILIAFALFHENRMLDMSFYVGFACIFLSVLMQTLYTLYKHRMGLFVTVNQRIET</sequence>
<proteinExistence type="predicted"/>
<dbReference type="STRING" id="1393122.SAMN05660895_0452"/>
<dbReference type="EMBL" id="FPCJ01000001">
    <property type="protein sequence ID" value="SFV28981.1"/>
    <property type="molecule type" value="Genomic_DNA"/>
</dbReference>
<evidence type="ECO:0000313" key="3">
    <source>
        <dbReference type="EMBL" id="SFV28981.1"/>
    </source>
</evidence>
<keyword evidence="4" id="KW-1185">Reference proteome</keyword>
<feature type="transmembrane region" description="Helical" evidence="1">
    <location>
        <begin position="39"/>
        <end position="57"/>
    </location>
</feature>
<dbReference type="PANTHER" id="PTHR22911:SF79">
    <property type="entry name" value="MOBA-LIKE NTP TRANSFERASE DOMAIN-CONTAINING PROTEIN"/>
    <property type="match status" value="1"/>
</dbReference>
<reference evidence="4" key="1">
    <citation type="submission" date="2016-10" db="EMBL/GenBank/DDBJ databases">
        <authorList>
            <person name="Varghese N."/>
            <person name="Submissions S."/>
        </authorList>
    </citation>
    <scope>NUCLEOTIDE SEQUENCE [LARGE SCALE GENOMIC DNA]</scope>
    <source>
        <strain evidence="4">DSM 14807</strain>
    </source>
</reference>
<accession>A0A1I7N2T8</accession>
<evidence type="ECO:0000256" key="1">
    <source>
        <dbReference type="SAM" id="Phobius"/>
    </source>
</evidence>
<feature type="transmembrane region" description="Helical" evidence="1">
    <location>
        <begin position="131"/>
        <end position="150"/>
    </location>
</feature>
<feature type="transmembrane region" description="Helical" evidence="1">
    <location>
        <begin position="220"/>
        <end position="242"/>
    </location>
</feature>
<organism evidence="3 4">
    <name type="scientific">Thermoflavifilum thermophilum</name>
    <dbReference type="NCBI Taxonomy" id="1393122"/>
    <lineage>
        <taxon>Bacteria</taxon>
        <taxon>Pseudomonadati</taxon>
        <taxon>Bacteroidota</taxon>
        <taxon>Chitinophagia</taxon>
        <taxon>Chitinophagales</taxon>
        <taxon>Chitinophagaceae</taxon>
        <taxon>Thermoflavifilum</taxon>
    </lineage>
</organism>
<dbReference type="AlphaFoldDB" id="A0A1I7N2T8"/>
<feature type="transmembrane region" description="Helical" evidence="1">
    <location>
        <begin position="103"/>
        <end position="124"/>
    </location>
</feature>
<dbReference type="Proteomes" id="UP000199537">
    <property type="component" value="Unassembled WGS sequence"/>
</dbReference>
<feature type="transmembrane region" description="Helical" evidence="1">
    <location>
        <begin position="77"/>
        <end position="97"/>
    </location>
</feature>
<feature type="transmembrane region" description="Helical" evidence="1">
    <location>
        <begin position="12"/>
        <end position="33"/>
    </location>
</feature>
<dbReference type="GO" id="GO:0016020">
    <property type="term" value="C:membrane"/>
    <property type="evidence" value="ECO:0007669"/>
    <property type="project" value="InterPro"/>
</dbReference>
<protein>
    <submittedName>
        <fullName evidence="3">EamA domain-containing membrane protein RarD</fullName>
    </submittedName>
</protein>
<feature type="domain" description="EamA" evidence="2">
    <location>
        <begin position="17"/>
        <end position="148"/>
    </location>
</feature>
<feature type="domain" description="EamA" evidence="2">
    <location>
        <begin position="156"/>
        <end position="292"/>
    </location>
</feature>
<keyword evidence="1" id="KW-1133">Transmembrane helix</keyword>
<dbReference type="PANTHER" id="PTHR22911">
    <property type="entry name" value="ACYL-MALONYL CONDENSING ENZYME-RELATED"/>
    <property type="match status" value="1"/>
</dbReference>
<gene>
    <name evidence="3" type="ORF">SAMN05660895_0452</name>
</gene>
<feature type="transmembrane region" description="Helical" evidence="1">
    <location>
        <begin position="277"/>
        <end position="299"/>
    </location>
</feature>
<dbReference type="InterPro" id="IPR000620">
    <property type="entry name" value="EamA_dom"/>
</dbReference>